<reference evidence="2 3" key="1">
    <citation type="journal article" date="2011" name="Int. J. Syst. Evol. Microbiol.">
        <title>Description of Undibacterium oligocarboniphilum sp. nov., isolated from purified water, and Undibacterium pigrum strain CCUG 49012 as the type strain of Undibacterium parvum sp. nov., and emended descriptions of the genus Undibacterium and the species Undibacterium pigrum.</title>
        <authorList>
            <person name="Eder W."/>
            <person name="Wanner G."/>
            <person name="Ludwig W."/>
            <person name="Busse H.J."/>
            <person name="Ziemke-Kageler F."/>
            <person name="Lang E."/>
        </authorList>
    </citation>
    <scope>NUCLEOTIDE SEQUENCE [LARGE SCALE GENOMIC DNA]</scope>
    <source>
        <strain evidence="2 3">DSM 23061</strain>
    </source>
</reference>
<evidence type="ECO:0000313" key="3">
    <source>
        <dbReference type="Proteomes" id="UP000275663"/>
    </source>
</evidence>
<dbReference type="RefSeq" id="WP_126127783.1">
    <property type="nucleotide sequence ID" value="NZ_CP034464.1"/>
</dbReference>
<keyword evidence="3" id="KW-1185">Reference proteome</keyword>
<keyword evidence="2" id="KW-0808">Transferase</keyword>
<dbReference type="InterPro" id="IPR038740">
    <property type="entry name" value="BioF2-like_GNAT_dom"/>
</dbReference>
<dbReference type="SUPFAM" id="SSF55729">
    <property type="entry name" value="Acyl-CoA N-acyltransferases (Nat)"/>
    <property type="match status" value="1"/>
</dbReference>
<dbReference type="GO" id="GO:0016740">
    <property type="term" value="F:transferase activity"/>
    <property type="evidence" value="ECO:0007669"/>
    <property type="project" value="UniProtKB-KW"/>
</dbReference>
<evidence type="ECO:0000313" key="2">
    <source>
        <dbReference type="EMBL" id="AZP12402.1"/>
    </source>
</evidence>
<dbReference type="EMBL" id="CP034464">
    <property type="protein sequence ID" value="AZP12402.1"/>
    <property type="molecule type" value="Genomic_DNA"/>
</dbReference>
<dbReference type="AlphaFoldDB" id="A0A3S9HJX0"/>
<gene>
    <name evidence="2" type="ORF">EJN92_10550</name>
</gene>
<dbReference type="InterPro" id="IPR016181">
    <property type="entry name" value="Acyl_CoA_acyltransferase"/>
</dbReference>
<dbReference type="Pfam" id="PF13480">
    <property type="entry name" value="Acetyltransf_6"/>
    <property type="match status" value="1"/>
</dbReference>
<name>A0A3S9HJX0_9BURK</name>
<accession>A0A3S9HJX0</accession>
<protein>
    <submittedName>
        <fullName evidence="2">GNAT family N-acetyltransferase</fullName>
    </submittedName>
</protein>
<evidence type="ECO:0000259" key="1">
    <source>
        <dbReference type="Pfam" id="PF13480"/>
    </source>
</evidence>
<dbReference type="Gene3D" id="3.40.630.30">
    <property type="match status" value="1"/>
</dbReference>
<proteinExistence type="predicted"/>
<organism evidence="2 3">
    <name type="scientific">Undibacterium parvum</name>
    <dbReference type="NCBI Taxonomy" id="401471"/>
    <lineage>
        <taxon>Bacteria</taxon>
        <taxon>Pseudomonadati</taxon>
        <taxon>Pseudomonadota</taxon>
        <taxon>Betaproteobacteria</taxon>
        <taxon>Burkholderiales</taxon>
        <taxon>Oxalobacteraceae</taxon>
        <taxon>Undibacterium</taxon>
    </lineage>
</organism>
<sequence length="367" mass="41704">MRAVRVFMQLDSLPEAYRTLMSEAESASNFFSSYAWLQTLHAHSLGAEHSLRLYGLEKNGQPLLLLPLCFNSHQRSVFQAPALLAASNYYSSLFSLIRASEPAATQDELNFLLHHIAQEVPRWGSLDLHPLALEARQLPTMEIACRAAGMAVQRYFCFGNWYLKLNGRSFPEYFESLPSRLKNTLKKKQKQASKNHNLQFKLVQTPAQLVTAQAAYEQVYRASWKPSEAQPEFIAALMLLCAQQGSLRLGLAYLDGQPVAAQLWIVHQASALIYKLAYDERHAQLSIGSLLTCHMMQQVIDVDRVSEVDYLTGDDAYKQDWMSDRRERWGLRAYNLRSPASVLAAAWHLGRQQLKRQLQRAAAIFKT</sequence>
<dbReference type="KEGG" id="upv:EJN92_10550"/>
<feature type="domain" description="BioF2-like acetyltransferase" evidence="1">
    <location>
        <begin position="180"/>
        <end position="319"/>
    </location>
</feature>
<dbReference type="Proteomes" id="UP000275663">
    <property type="component" value="Chromosome"/>
</dbReference>